<feature type="region of interest" description="Disordered" evidence="1">
    <location>
        <begin position="281"/>
        <end position="302"/>
    </location>
</feature>
<evidence type="ECO:0000259" key="2">
    <source>
        <dbReference type="Pfam" id="PF04389"/>
    </source>
</evidence>
<evidence type="ECO:0000313" key="5">
    <source>
        <dbReference type="Proteomes" id="UP000332933"/>
    </source>
</evidence>
<dbReference type="OrthoDB" id="2214at2759"/>
<reference evidence="4 5" key="1">
    <citation type="submission" date="2019-03" db="EMBL/GenBank/DDBJ databases">
        <authorList>
            <person name="Gaulin E."/>
            <person name="Dumas B."/>
        </authorList>
    </citation>
    <scope>NUCLEOTIDE SEQUENCE [LARGE SCALE GENOMIC DNA]</scope>
    <source>
        <strain evidence="4">CBS 568.67</strain>
    </source>
</reference>
<evidence type="ECO:0000313" key="4">
    <source>
        <dbReference type="EMBL" id="VFT85508.1"/>
    </source>
</evidence>
<sequence>MPPRSETSINTTRKELGRLGLERTSLRLDAKAFPTSPAYPSVVKAVTAKVQPQDLKSLMTWFVIKFTTRHKTSAEVEHGWGQFSIILKLDPVATPKKQDLLILGTHQDSINQRGDKAAPWADDDASGVVTNLVALRSLLATHASNRMSFLLGQRKGSPRVLADCVAKCQGEGRCLRDAAMLHVRTGWDGGGTKVISFTDDYTTLPLTLLFDRNTCGYGCSDHAPWFQAGYPTVYPFEEDGDVNPNIHSTKDTIETLDLNRVAEFTRLSVAFMVELSQGGRINTPAGDAMSEPSSIDDDPTTN</sequence>
<dbReference type="AlphaFoldDB" id="A0A485KKR3"/>
<reference evidence="3" key="2">
    <citation type="submission" date="2019-06" db="EMBL/GenBank/DDBJ databases">
        <title>Genomics analysis of Aphanomyces spp. identifies a new class of oomycete effector associated with host adaptation.</title>
        <authorList>
            <person name="Gaulin E."/>
        </authorList>
    </citation>
    <scope>NUCLEOTIDE SEQUENCE</scope>
    <source>
        <strain evidence="3">CBS 578.67</strain>
    </source>
</reference>
<dbReference type="InterPro" id="IPR007484">
    <property type="entry name" value="Peptidase_M28"/>
</dbReference>
<dbReference type="SUPFAM" id="SSF53187">
    <property type="entry name" value="Zn-dependent exopeptidases"/>
    <property type="match status" value="1"/>
</dbReference>
<keyword evidence="5" id="KW-1185">Reference proteome</keyword>
<name>A0A485KKR3_9STRA</name>
<feature type="domain" description="Peptidase M28" evidence="2">
    <location>
        <begin position="212"/>
        <end position="271"/>
    </location>
</feature>
<dbReference type="EMBL" id="CAADRA010005130">
    <property type="protein sequence ID" value="VFT85508.1"/>
    <property type="molecule type" value="Genomic_DNA"/>
</dbReference>
<dbReference type="Pfam" id="PF04389">
    <property type="entry name" value="Peptidase_M28"/>
    <property type="match status" value="1"/>
</dbReference>
<gene>
    <name evidence="4" type="primary">Aste57867_8622</name>
    <name evidence="3" type="ORF">As57867_008588</name>
    <name evidence="4" type="ORF">ASTE57867_8622</name>
</gene>
<organism evidence="4 5">
    <name type="scientific">Aphanomyces stellatus</name>
    <dbReference type="NCBI Taxonomy" id="120398"/>
    <lineage>
        <taxon>Eukaryota</taxon>
        <taxon>Sar</taxon>
        <taxon>Stramenopiles</taxon>
        <taxon>Oomycota</taxon>
        <taxon>Saprolegniomycetes</taxon>
        <taxon>Saprolegniales</taxon>
        <taxon>Verrucalvaceae</taxon>
        <taxon>Aphanomyces</taxon>
    </lineage>
</organism>
<protein>
    <submittedName>
        <fullName evidence="4">Aste57867_8622 protein</fullName>
    </submittedName>
</protein>
<evidence type="ECO:0000256" key="1">
    <source>
        <dbReference type="SAM" id="MobiDB-lite"/>
    </source>
</evidence>
<proteinExistence type="predicted"/>
<dbReference type="Proteomes" id="UP000332933">
    <property type="component" value="Unassembled WGS sequence"/>
</dbReference>
<accession>A0A485KKR3</accession>
<dbReference type="Gene3D" id="3.40.630.10">
    <property type="entry name" value="Zn peptidases"/>
    <property type="match status" value="2"/>
</dbReference>
<dbReference type="EMBL" id="VJMH01005109">
    <property type="protein sequence ID" value="KAF0700870.1"/>
    <property type="molecule type" value="Genomic_DNA"/>
</dbReference>
<evidence type="ECO:0000313" key="3">
    <source>
        <dbReference type="EMBL" id="KAF0700870.1"/>
    </source>
</evidence>